<feature type="region of interest" description="Disordered" evidence="1">
    <location>
        <begin position="34"/>
        <end position="66"/>
    </location>
</feature>
<protein>
    <submittedName>
        <fullName evidence="2">Uncharacterized protein</fullName>
    </submittedName>
</protein>
<evidence type="ECO:0000256" key="1">
    <source>
        <dbReference type="SAM" id="MobiDB-lite"/>
    </source>
</evidence>
<comment type="caution">
    <text evidence="2">The sequence shown here is derived from an EMBL/GenBank/DDBJ whole genome shotgun (WGS) entry which is preliminary data.</text>
</comment>
<gene>
    <name evidence="2" type="ORF">QQF64_005111</name>
</gene>
<dbReference type="EMBL" id="JAYMGO010000012">
    <property type="protein sequence ID" value="KAL1264756.1"/>
    <property type="molecule type" value="Genomic_DNA"/>
</dbReference>
<name>A0ABR3MI67_9TELE</name>
<reference evidence="2 3" key="1">
    <citation type="submission" date="2023-09" db="EMBL/GenBank/DDBJ databases">
        <authorList>
            <person name="Wang M."/>
        </authorList>
    </citation>
    <scope>NUCLEOTIDE SEQUENCE [LARGE SCALE GENOMIC DNA]</scope>
    <source>
        <strain evidence="2">GT-2023</strain>
        <tissue evidence="2">Liver</tissue>
    </source>
</reference>
<accession>A0ABR3MI67</accession>
<proteinExistence type="predicted"/>
<dbReference type="Proteomes" id="UP001558613">
    <property type="component" value="Unassembled WGS sequence"/>
</dbReference>
<keyword evidence="3" id="KW-1185">Reference proteome</keyword>
<sequence>MRRRLQPCQTPCTLSYTFTHIHTHKCLHPSVHPFPGGPRGPWGPRRRGQKVKWTEERPFGGASQAWPRRPRLSDVTLSMISFSASEPTADTCIINERLLFPSQTVPLQAARQQTIFFSFI</sequence>
<organism evidence="2 3">
    <name type="scientific">Cirrhinus molitorella</name>
    <name type="common">mud carp</name>
    <dbReference type="NCBI Taxonomy" id="172907"/>
    <lineage>
        <taxon>Eukaryota</taxon>
        <taxon>Metazoa</taxon>
        <taxon>Chordata</taxon>
        <taxon>Craniata</taxon>
        <taxon>Vertebrata</taxon>
        <taxon>Euteleostomi</taxon>
        <taxon>Actinopterygii</taxon>
        <taxon>Neopterygii</taxon>
        <taxon>Teleostei</taxon>
        <taxon>Ostariophysi</taxon>
        <taxon>Cypriniformes</taxon>
        <taxon>Cyprinidae</taxon>
        <taxon>Labeoninae</taxon>
        <taxon>Labeonini</taxon>
        <taxon>Cirrhinus</taxon>
    </lineage>
</organism>
<evidence type="ECO:0000313" key="3">
    <source>
        <dbReference type="Proteomes" id="UP001558613"/>
    </source>
</evidence>
<evidence type="ECO:0000313" key="2">
    <source>
        <dbReference type="EMBL" id="KAL1264756.1"/>
    </source>
</evidence>